<proteinExistence type="predicted"/>
<feature type="transmembrane region" description="Helical" evidence="1">
    <location>
        <begin position="12"/>
        <end position="35"/>
    </location>
</feature>
<sequence>MSKSVSSESRMSIWNIVSLIIILIGILIWIVYFTFPSLQISFDQGTPIWFWTLILHPIGMICGAIAWKRKNHFARFNIITNLIMTFSIFWISFLIVLIYGP</sequence>
<reference evidence="2 3" key="1">
    <citation type="submission" date="2018-06" db="EMBL/GenBank/DDBJ databases">
        <title>Thermoflavimicrobium daqus sp. nov., a thermophilic microbe isolated from Moutai-flavour Daqu.</title>
        <authorList>
            <person name="Wang X."/>
            <person name="Zhou H."/>
        </authorList>
    </citation>
    <scope>NUCLEOTIDE SEQUENCE [LARGE SCALE GENOMIC DNA]</scope>
    <source>
        <strain evidence="2 3">FBKL4.011</strain>
    </source>
</reference>
<reference evidence="2 3" key="2">
    <citation type="submission" date="2018-06" db="EMBL/GenBank/DDBJ databases">
        <authorList>
            <person name="Zhirakovskaya E."/>
        </authorList>
    </citation>
    <scope>NUCLEOTIDE SEQUENCE [LARGE SCALE GENOMIC DNA]</scope>
    <source>
        <strain evidence="2 3">FBKL4.011</strain>
    </source>
</reference>
<comment type="caution">
    <text evidence="2">The sequence shown here is derived from an EMBL/GenBank/DDBJ whole genome shotgun (WGS) entry which is preliminary data.</text>
</comment>
<dbReference type="AlphaFoldDB" id="A0A364K9A4"/>
<dbReference type="Proteomes" id="UP000251213">
    <property type="component" value="Unassembled WGS sequence"/>
</dbReference>
<keyword evidence="1" id="KW-1133">Transmembrane helix</keyword>
<dbReference type="RefSeq" id="WP_113657407.1">
    <property type="nucleotide sequence ID" value="NZ_KZ845663.1"/>
</dbReference>
<organism evidence="2 3">
    <name type="scientific">Thermoflavimicrobium daqui</name>
    <dbReference type="NCBI Taxonomy" id="2137476"/>
    <lineage>
        <taxon>Bacteria</taxon>
        <taxon>Bacillati</taxon>
        <taxon>Bacillota</taxon>
        <taxon>Bacilli</taxon>
        <taxon>Bacillales</taxon>
        <taxon>Thermoactinomycetaceae</taxon>
        <taxon>Thermoflavimicrobium</taxon>
    </lineage>
</organism>
<name>A0A364K9A4_9BACL</name>
<evidence type="ECO:0000313" key="2">
    <source>
        <dbReference type="EMBL" id="RAL26802.1"/>
    </source>
</evidence>
<evidence type="ECO:0000313" key="3">
    <source>
        <dbReference type="Proteomes" id="UP000251213"/>
    </source>
</evidence>
<keyword evidence="1" id="KW-0812">Transmembrane</keyword>
<feature type="transmembrane region" description="Helical" evidence="1">
    <location>
        <begin position="79"/>
        <end position="99"/>
    </location>
</feature>
<keyword evidence="1" id="KW-0472">Membrane</keyword>
<gene>
    <name evidence="2" type="ORF">DL897_01750</name>
</gene>
<evidence type="ECO:0000256" key="1">
    <source>
        <dbReference type="SAM" id="Phobius"/>
    </source>
</evidence>
<feature type="transmembrane region" description="Helical" evidence="1">
    <location>
        <begin position="47"/>
        <end position="67"/>
    </location>
</feature>
<accession>A0A364K9A4</accession>
<dbReference type="EMBL" id="QJKK01000001">
    <property type="protein sequence ID" value="RAL26802.1"/>
    <property type="molecule type" value="Genomic_DNA"/>
</dbReference>
<keyword evidence="3" id="KW-1185">Reference proteome</keyword>
<protein>
    <submittedName>
        <fullName evidence="2">Uncharacterized protein</fullName>
    </submittedName>
</protein>